<dbReference type="Pfam" id="PF04542">
    <property type="entry name" value="Sigma70_r2"/>
    <property type="match status" value="1"/>
</dbReference>
<organism evidence="9 10">
    <name type="scientific">Paenibacillus ginsengarvi</name>
    <dbReference type="NCBI Taxonomy" id="400777"/>
    <lineage>
        <taxon>Bacteria</taxon>
        <taxon>Bacillati</taxon>
        <taxon>Bacillota</taxon>
        <taxon>Bacilli</taxon>
        <taxon>Bacillales</taxon>
        <taxon>Paenibacillaceae</taxon>
        <taxon>Paenibacillus</taxon>
    </lineage>
</organism>
<evidence type="ECO:0000256" key="5">
    <source>
        <dbReference type="ARBA" id="ARBA00023163"/>
    </source>
</evidence>
<name>A0A3B0CF59_9BACL</name>
<dbReference type="InterPro" id="IPR036388">
    <property type="entry name" value="WH-like_DNA-bd_sf"/>
</dbReference>
<dbReference type="GO" id="GO:0016987">
    <property type="term" value="F:sigma factor activity"/>
    <property type="evidence" value="ECO:0007669"/>
    <property type="project" value="UniProtKB-KW"/>
</dbReference>
<dbReference type="Proteomes" id="UP000282311">
    <property type="component" value="Unassembled WGS sequence"/>
</dbReference>
<dbReference type="SUPFAM" id="SSF88659">
    <property type="entry name" value="Sigma3 and sigma4 domains of RNA polymerase sigma factors"/>
    <property type="match status" value="1"/>
</dbReference>
<sequence>MEHEATDGDLIERARGGDGEAFGELVRRHRSKAYDWARSVARDPFLAEDIVQEALLRAFLHLGTLADMNRFLPWLHRIVRNEALMKLRKGEFSGKERTFTALIGSATVSSEVDWADLDSILYYMCGSRERDGGRGGDPSALLAQKEFLETIRQLLRCLTGKERAVFEAYFFRQLSPSEIALLFGTSADNVYQSLSRVRSKVKIERSRERYRDYLRETLEPGLPERASVSTVLRRKSQEWKRCGTSFAGAVYALLPYTQAKPYSLTEVMGLTSQAFRLTVEAECIDVSGPSMYFWEPVFHDGLLNLGLESEHAGDGGVPPSPFMLHKGISLIRKSVVAGIPVAAWDLFSPEFGIISGYDDREQLLHAEDAKARKSIPYDQLGKGISGGLFVLAVTGSCELLPWEAVLNALRMAVRHAYGERTFVGYVCGLTAYDCWIEAFRNRTVQPLGNAYTIRVLRDARTHAAAFLEGLAGQWAKAGYDTSVSMAAEAAEKYSAVAAVLMELERLFPFPQSGAPNDPSVSQTAIRLLLQAKNEEEAGVLELKRLLRCLELIAATSEVEGTL</sequence>
<keyword evidence="4 6" id="KW-0238">DNA-binding</keyword>
<accession>A0A3B0CF59</accession>
<comment type="caution">
    <text evidence="9">The sequence shown here is derived from an EMBL/GenBank/DDBJ whole genome shotgun (WGS) entry which is preliminary data.</text>
</comment>
<dbReference type="Pfam" id="PF08281">
    <property type="entry name" value="Sigma70_r4_2"/>
    <property type="match status" value="1"/>
</dbReference>
<evidence type="ECO:0000256" key="6">
    <source>
        <dbReference type="RuleBase" id="RU000716"/>
    </source>
</evidence>
<evidence type="ECO:0000313" key="9">
    <source>
        <dbReference type="EMBL" id="RKN84273.1"/>
    </source>
</evidence>
<evidence type="ECO:0000259" key="7">
    <source>
        <dbReference type="Pfam" id="PF04542"/>
    </source>
</evidence>
<gene>
    <name evidence="9" type="ORF">D7M11_14850</name>
</gene>
<dbReference type="GO" id="GO:0006352">
    <property type="term" value="P:DNA-templated transcription initiation"/>
    <property type="evidence" value="ECO:0007669"/>
    <property type="project" value="InterPro"/>
</dbReference>
<evidence type="ECO:0000256" key="1">
    <source>
        <dbReference type="ARBA" id="ARBA00010641"/>
    </source>
</evidence>
<dbReference type="InterPro" id="IPR014284">
    <property type="entry name" value="RNA_pol_sigma-70_dom"/>
</dbReference>
<dbReference type="GO" id="GO:0003677">
    <property type="term" value="F:DNA binding"/>
    <property type="evidence" value="ECO:0007669"/>
    <property type="project" value="UniProtKB-KW"/>
</dbReference>
<dbReference type="InterPro" id="IPR013249">
    <property type="entry name" value="RNA_pol_sigma70_r4_t2"/>
</dbReference>
<dbReference type="PANTHER" id="PTHR43133:SF51">
    <property type="entry name" value="RNA POLYMERASE SIGMA FACTOR"/>
    <property type="match status" value="1"/>
</dbReference>
<dbReference type="InterPro" id="IPR039425">
    <property type="entry name" value="RNA_pol_sigma-70-like"/>
</dbReference>
<keyword evidence="5 6" id="KW-0804">Transcription</keyword>
<feature type="domain" description="RNA polymerase sigma factor 70 region 4 type 2" evidence="8">
    <location>
        <begin position="149"/>
        <end position="200"/>
    </location>
</feature>
<reference evidence="9 10" key="1">
    <citation type="journal article" date="2007" name="Int. J. Syst. Evol. Microbiol.">
        <title>Paenibacillus ginsengarvi sp. nov., isolated from soil from ginseng cultivation.</title>
        <authorList>
            <person name="Yoon M.H."/>
            <person name="Ten L.N."/>
            <person name="Im W.T."/>
        </authorList>
    </citation>
    <scope>NUCLEOTIDE SEQUENCE [LARGE SCALE GENOMIC DNA]</scope>
    <source>
        <strain evidence="9 10">KCTC 13059</strain>
    </source>
</reference>
<dbReference type="InterPro" id="IPR007627">
    <property type="entry name" value="RNA_pol_sigma70_r2"/>
</dbReference>
<evidence type="ECO:0000256" key="3">
    <source>
        <dbReference type="ARBA" id="ARBA00023082"/>
    </source>
</evidence>
<proteinExistence type="inferred from homology"/>
<evidence type="ECO:0000256" key="2">
    <source>
        <dbReference type="ARBA" id="ARBA00023015"/>
    </source>
</evidence>
<protein>
    <recommendedName>
        <fullName evidence="6">RNA polymerase sigma factor</fullName>
    </recommendedName>
</protein>
<keyword evidence="10" id="KW-1185">Reference proteome</keyword>
<dbReference type="NCBIfam" id="TIGR02937">
    <property type="entry name" value="sigma70-ECF"/>
    <property type="match status" value="1"/>
</dbReference>
<dbReference type="PROSITE" id="PS01063">
    <property type="entry name" value="SIGMA70_ECF"/>
    <property type="match status" value="1"/>
</dbReference>
<dbReference type="PANTHER" id="PTHR43133">
    <property type="entry name" value="RNA POLYMERASE ECF-TYPE SIGMA FACTO"/>
    <property type="match status" value="1"/>
</dbReference>
<evidence type="ECO:0000256" key="4">
    <source>
        <dbReference type="ARBA" id="ARBA00023125"/>
    </source>
</evidence>
<dbReference type="Gene3D" id="1.10.1740.10">
    <property type="match status" value="1"/>
</dbReference>
<keyword evidence="2 6" id="KW-0805">Transcription regulation</keyword>
<dbReference type="EMBL" id="RBAH01000009">
    <property type="protein sequence ID" value="RKN84273.1"/>
    <property type="molecule type" value="Genomic_DNA"/>
</dbReference>
<feature type="domain" description="RNA polymerase sigma-70 region 2" evidence="7">
    <location>
        <begin position="25"/>
        <end position="89"/>
    </location>
</feature>
<dbReference type="RefSeq" id="WP_120748009.1">
    <property type="nucleotide sequence ID" value="NZ_RBAH01000009.1"/>
</dbReference>
<dbReference type="InterPro" id="IPR013325">
    <property type="entry name" value="RNA_pol_sigma_r2"/>
</dbReference>
<keyword evidence="3 6" id="KW-0731">Sigma factor</keyword>
<dbReference type="GO" id="GO:0006950">
    <property type="term" value="P:response to stress"/>
    <property type="evidence" value="ECO:0007669"/>
    <property type="project" value="UniProtKB-ARBA"/>
</dbReference>
<dbReference type="SUPFAM" id="SSF88946">
    <property type="entry name" value="Sigma2 domain of RNA polymerase sigma factors"/>
    <property type="match status" value="1"/>
</dbReference>
<evidence type="ECO:0000313" key="10">
    <source>
        <dbReference type="Proteomes" id="UP000282311"/>
    </source>
</evidence>
<dbReference type="InterPro" id="IPR000838">
    <property type="entry name" value="RNA_pol_sigma70_ECF_CS"/>
</dbReference>
<dbReference type="OrthoDB" id="2960956at2"/>
<comment type="similarity">
    <text evidence="1 6">Belongs to the sigma-70 factor family. ECF subfamily.</text>
</comment>
<dbReference type="AlphaFoldDB" id="A0A3B0CF59"/>
<dbReference type="InterPro" id="IPR013324">
    <property type="entry name" value="RNA_pol_sigma_r3/r4-like"/>
</dbReference>
<dbReference type="Gene3D" id="1.10.10.10">
    <property type="entry name" value="Winged helix-like DNA-binding domain superfamily/Winged helix DNA-binding domain"/>
    <property type="match status" value="1"/>
</dbReference>
<evidence type="ECO:0000259" key="8">
    <source>
        <dbReference type="Pfam" id="PF08281"/>
    </source>
</evidence>